<reference evidence="2 4" key="1">
    <citation type="submission" date="2020-06" db="EMBL/GenBank/DDBJ databases">
        <title>Anoxygenic phototrophic Chloroflexota member uses a Type I reaction center.</title>
        <authorList>
            <person name="Tsuji J.M."/>
            <person name="Shaw N.A."/>
            <person name="Nagashima S."/>
            <person name="Venkiteswaran J."/>
            <person name="Schiff S.L."/>
            <person name="Hanada S."/>
            <person name="Tank M."/>
            <person name="Neufeld J.D."/>
        </authorList>
    </citation>
    <scope>NUCLEOTIDE SEQUENCE [LARGE SCALE GENOMIC DNA]</scope>
    <source>
        <strain evidence="2">L227-S17</strain>
    </source>
</reference>
<feature type="transmembrane region" description="Helical" evidence="1">
    <location>
        <begin position="6"/>
        <end position="22"/>
    </location>
</feature>
<dbReference type="Proteomes" id="UP000521676">
    <property type="component" value="Unassembled WGS sequence"/>
</dbReference>
<keyword evidence="1" id="KW-0812">Transmembrane</keyword>
<organism evidence="2 4">
    <name type="scientific">Candidatus Chlorohelix allophototropha</name>
    <dbReference type="NCBI Taxonomy" id="3003348"/>
    <lineage>
        <taxon>Bacteria</taxon>
        <taxon>Bacillati</taxon>
        <taxon>Chloroflexota</taxon>
        <taxon>Chloroflexia</taxon>
        <taxon>Candidatus Chloroheliales</taxon>
        <taxon>Candidatus Chloroheliaceae</taxon>
        <taxon>Candidatus Chlorohelix</taxon>
    </lineage>
</organism>
<proteinExistence type="predicted"/>
<dbReference type="EMBL" id="CP128399">
    <property type="protein sequence ID" value="WJW66492.1"/>
    <property type="molecule type" value="Genomic_DNA"/>
</dbReference>
<dbReference type="RefSeq" id="WP_341468379.1">
    <property type="nucleotide sequence ID" value="NZ_CP128399.1"/>
</dbReference>
<evidence type="ECO:0000313" key="4">
    <source>
        <dbReference type="Proteomes" id="UP000521676"/>
    </source>
</evidence>
<dbReference type="EMBL" id="JACATZ010000001">
    <property type="protein sequence ID" value="NWJ44603.1"/>
    <property type="molecule type" value="Genomic_DNA"/>
</dbReference>
<evidence type="ECO:0000313" key="3">
    <source>
        <dbReference type="EMBL" id="WJW66492.1"/>
    </source>
</evidence>
<evidence type="ECO:0000256" key="1">
    <source>
        <dbReference type="SAM" id="Phobius"/>
    </source>
</evidence>
<keyword evidence="5" id="KW-1185">Reference proteome</keyword>
<evidence type="ECO:0000313" key="5">
    <source>
        <dbReference type="Proteomes" id="UP001431572"/>
    </source>
</evidence>
<keyword evidence="1" id="KW-0472">Membrane</keyword>
<gene>
    <name evidence="2" type="ORF">HXX08_01875</name>
    <name evidence="3" type="ORF">OZ401_002295</name>
</gene>
<dbReference type="AlphaFoldDB" id="A0A8T7LUN5"/>
<reference evidence="3" key="2">
    <citation type="journal article" date="2024" name="Nature">
        <title>Anoxygenic phototroph of the Chloroflexota uses a type I reaction centre.</title>
        <authorList>
            <person name="Tsuji J.M."/>
            <person name="Shaw N.A."/>
            <person name="Nagashima S."/>
            <person name="Venkiteswaran J.J."/>
            <person name="Schiff S.L."/>
            <person name="Watanabe T."/>
            <person name="Fukui M."/>
            <person name="Hanada S."/>
            <person name="Tank M."/>
            <person name="Neufeld J.D."/>
        </authorList>
    </citation>
    <scope>NUCLEOTIDE SEQUENCE</scope>
    <source>
        <strain evidence="3">L227-S17</strain>
    </source>
</reference>
<sequence>MGIGWLAMIPAIILAVVPYLIIKKGRWWPGAFGWMLIILAIGVLASEGFRNLGPVGLAGIFFGTVLGFAGLLGGPSSPAR</sequence>
<protein>
    <submittedName>
        <fullName evidence="2">Uncharacterized protein</fullName>
    </submittedName>
</protein>
<accession>A0A8T7LUN5</accession>
<keyword evidence="1" id="KW-1133">Transmembrane helix</keyword>
<feature type="transmembrane region" description="Helical" evidence="1">
    <location>
        <begin position="52"/>
        <end position="74"/>
    </location>
</feature>
<feature type="transmembrane region" description="Helical" evidence="1">
    <location>
        <begin position="27"/>
        <end position="46"/>
    </location>
</feature>
<name>A0A8T7LUN5_9CHLR</name>
<dbReference type="Proteomes" id="UP001431572">
    <property type="component" value="Chromosome 1"/>
</dbReference>
<evidence type="ECO:0000313" key="2">
    <source>
        <dbReference type="EMBL" id="NWJ44603.1"/>
    </source>
</evidence>